<feature type="region of interest" description="Disordered" evidence="1">
    <location>
        <begin position="172"/>
        <end position="252"/>
    </location>
</feature>
<dbReference type="OMA" id="PSHNYDM"/>
<proteinExistence type="predicted"/>
<evidence type="ECO:0000313" key="3">
    <source>
        <dbReference type="EMBL" id="KLU85607.1"/>
    </source>
</evidence>
<feature type="region of interest" description="Disordered" evidence="1">
    <location>
        <begin position="1"/>
        <end position="31"/>
    </location>
</feature>
<dbReference type="AlphaFoldDB" id="A0A0C4DX90"/>
<accession>A0A0C4DX90</accession>
<dbReference type="PANTHER" id="PTHR37616:SF2">
    <property type="entry name" value="BZIP DOMAIN-CONTAINING PROTEIN"/>
    <property type="match status" value="1"/>
</dbReference>
<gene>
    <name evidence="3" type="ORF">MAPG_04630</name>
</gene>
<evidence type="ECO:0000256" key="1">
    <source>
        <dbReference type="SAM" id="MobiDB-lite"/>
    </source>
</evidence>
<feature type="compositionally biased region" description="Low complexity" evidence="1">
    <location>
        <begin position="65"/>
        <end position="74"/>
    </location>
</feature>
<protein>
    <recommendedName>
        <fullName evidence="2">BZIP domain-containing protein</fullName>
    </recommendedName>
</protein>
<reference evidence="3" key="2">
    <citation type="submission" date="2010-05" db="EMBL/GenBank/DDBJ databases">
        <title>The Genome Sequence of Magnaporthe poae strain ATCC 64411.</title>
        <authorList>
            <consortium name="The Broad Institute Genome Sequencing Platform"/>
            <consortium name="Broad Institute Genome Sequencing Center for Infectious Disease"/>
            <person name="Ma L.-J."/>
            <person name="Dead R."/>
            <person name="Young S."/>
            <person name="Zeng Q."/>
            <person name="Koehrsen M."/>
            <person name="Alvarado L."/>
            <person name="Berlin A."/>
            <person name="Chapman S.B."/>
            <person name="Chen Z."/>
            <person name="Freedman E."/>
            <person name="Gellesch M."/>
            <person name="Goldberg J."/>
            <person name="Griggs A."/>
            <person name="Gujja S."/>
            <person name="Heilman E.R."/>
            <person name="Heiman D."/>
            <person name="Hepburn T."/>
            <person name="Howarth C."/>
            <person name="Jen D."/>
            <person name="Larson L."/>
            <person name="Mehta T."/>
            <person name="Neiman D."/>
            <person name="Pearson M."/>
            <person name="Roberts A."/>
            <person name="Saif S."/>
            <person name="Shea T."/>
            <person name="Shenoy N."/>
            <person name="Sisk P."/>
            <person name="Stolte C."/>
            <person name="Sykes S."/>
            <person name="Walk T."/>
            <person name="White J."/>
            <person name="Yandava C."/>
            <person name="Haas B."/>
            <person name="Nusbaum C."/>
            <person name="Birren B."/>
        </authorList>
    </citation>
    <scope>NUCLEOTIDE SEQUENCE</scope>
    <source>
        <strain evidence="3">ATCC 64411</strain>
    </source>
</reference>
<feature type="compositionally biased region" description="Low complexity" evidence="1">
    <location>
        <begin position="179"/>
        <end position="231"/>
    </location>
</feature>
<dbReference type="CDD" id="cd14810">
    <property type="entry name" value="bZIP_u1"/>
    <property type="match status" value="1"/>
</dbReference>
<feature type="compositionally biased region" description="Basic and acidic residues" evidence="1">
    <location>
        <begin position="297"/>
        <end position="314"/>
    </location>
</feature>
<dbReference type="EMBL" id="ADBL01001081">
    <property type="status" value="NOT_ANNOTATED_CDS"/>
    <property type="molecule type" value="Genomic_DNA"/>
</dbReference>
<dbReference type="EMBL" id="GL876968">
    <property type="protein sequence ID" value="KLU85607.1"/>
    <property type="molecule type" value="Genomic_DNA"/>
</dbReference>
<dbReference type="InterPro" id="IPR004827">
    <property type="entry name" value="bZIP"/>
</dbReference>
<dbReference type="Pfam" id="PF00170">
    <property type="entry name" value="bZIP_1"/>
    <property type="match status" value="1"/>
</dbReference>
<reference evidence="4" key="5">
    <citation type="submission" date="2015-06" db="UniProtKB">
        <authorList>
            <consortium name="EnsemblFungi"/>
        </authorList>
    </citation>
    <scope>IDENTIFICATION</scope>
    <source>
        <strain evidence="4">ATCC 64411</strain>
    </source>
</reference>
<feature type="region of interest" description="Disordered" evidence="1">
    <location>
        <begin position="388"/>
        <end position="412"/>
    </location>
</feature>
<dbReference type="SMART" id="SM00338">
    <property type="entry name" value="BRLZ"/>
    <property type="match status" value="1"/>
</dbReference>
<dbReference type="PROSITE" id="PS50217">
    <property type="entry name" value="BZIP"/>
    <property type="match status" value="1"/>
</dbReference>
<feature type="domain" description="BZIP" evidence="2">
    <location>
        <begin position="307"/>
        <end position="370"/>
    </location>
</feature>
<dbReference type="VEuPathDB" id="FungiDB:MAPG_04630"/>
<feature type="compositionally biased region" description="Polar residues" evidence="1">
    <location>
        <begin position="18"/>
        <end position="29"/>
    </location>
</feature>
<sequence length="614" mass="67731">MNSIKQEQEFGSVRMSKGPSNTSPTSSQAGIMDPLVDSLIDFGEYDSSNMSYQSPSLSPAATTKPSFPRATPSATTATPISLLTTTQPLSGPSHDYDMYKQQTGIVPGALATTLAVNQNNTQITGYNSFNIEEYLGMSNPDFDFNTSPSQHAVDMDMEFDSPADNSFFFGSTVNPSIIGGQESQGLPSPSPLSSTASGPTRVWPGMHQQQAALAKAQAQQKMQQQIIQQRQQPPPQQAKHQRSKSNQPSDPMVEQKITQLLNSMRAKPSTGESQNQSPVLHPPRSKKDEEDMDEDERLLASEEGKKLTSKERRQLRNKVSARAFRSRRKEYITQLESEIASKVTENGDLRAHNRALQDENKRLQDLTRMLLSSPSFSDFLDRLSANPAQLPQAPQPAPQAEQRPESRQMPKDVNPYATQQHRQQIGMAMIPEQTMDFSGLALDTDIAGFNFQPQVYAVMETPEIVLPVSIEPSVLSGKTSNFIGETFESDDEKIDAPVITRPDLFEEEKLDAPATPVTPVLSDPEFENDPAFALYNDSPAVSVSSAEPIEVNLDGLASVDIFGGIETEKALARYELVDAADEEVQDVLTSYRVERMTARLDLMMDQLESLRFSS</sequence>
<dbReference type="Proteomes" id="UP000011715">
    <property type="component" value="Unassembled WGS sequence"/>
</dbReference>
<name>A0A0C4DX90_MAGP6</name>
<organism evidence="4 5">
    <name type="scientific">Magnaporthiopsis poae (strain ATCC 64411 / 73-15)</name>
    <name type="common">Kentucky bluegrass fungus</name>
    <name type="synonym">Magnaporthe poae</name>
    <dbReference type="NCBI Taxonomy" id="644358"/>
    <lineage>
        <taxon>Eukaryota</taxon>
        <taxon>Fungi</taxon>
        <taxon>Dikarya</taxon>
        <taxon>Ascomycota</taxon>
        <taxon>Pezizomycotina</taxon>
        <taxon>Sordariomycetes</taxon>
        <taxon>Sordariomycetidae</taxon>
        <taxon>Magnaporthales</taxon>
        <taxon>Magnaporthaceae</taxon>
        <taxon>Magnaporthiopsis</taxon>
    </lineage>
</organism>
<dbReference type="eggNOG" id="ENOG502S89P">
    <property type="taxonomic scope" value="Eukaryota"/>
</dbReference>
<dbReference type="EnsemblFungi" id="MAPG_04630T0">
    <property type="protein sequence ID" value="MAPG_04630T0"/>
    <property type="gene ID" value="MAPG_04630"/>
</dbReference>
<dbReference type="STRING" id="644358.A0A0C4DX90"/>
<feature type="region of interest" description="Disordered" evidence="1">
    <location>
        <begin position="50"/>
        <end position="74"/>
    </location>
</feature>
<dbReference type="InterPro" id="IPR046347">
    <property type="entry name" value="bZIP_sf"/>
</dbReference>
<reference evidence="4" key="4">
    <citation type="journal article" date="2015" name="G3 (Bethesda)">
        <title>Genome sequences of three phytopathogenic species of the Magnaporthaceae family of fungi.</title>
        <authorList>
            <person name="Okagaki L.H."/>
            <person name="Nunes C.C."/>
            <person name="Sailsbery J."/>
            <person name="Clay B."/>
            <person name="Brown D."/>
            <person name="John T."/>
            <person name="Oh Y."/>
            <person name="Young N."/>
            <person name="Fitzgerald M."/>
            <person name="Haas B.J."/>
            <person name="Zeng Q."/>
            <person name="Young S."/>
            <person name="Adiconis X."/>
            <person name="Fan L."/>
            <person name="Levin J.Z."/>
            <person name="Mitchell T.K."/>
            <person name="Okubara P.A."/>
            <person name="Farman M.L."/>
            <person name="Kohn L.M."/>
            <person name="Birren B."/>
            <person name="Ma L.-J."/>
            <person name="Dean R.A."/>
        </authorList>
    </citation>
    <scope>NUCLEOTIDE SEQUENCE</scope>
    <source>
        <strain evidence="4">ATCC 64411 / 73-15</strain>
    </source>
</reference>
<reference evidence="3" key="3">
    <citation type="submission" date="2011-03" db="EMBL/GenBank/DDBJ databases">
        <title>Annotation of Magnaporthe poae ATCC 64411.</title>
        <authorList>
            <person name="Ma L.-J."/>
            <person name="Dead R."/>
            <person name="Young S.K."/>
            <person name="Zeng Q."/>
            <person name="Gargeya S."/>
            <person name="Fitzgerald M."/>
            <person name="Haas B."/>
            <person name="Abouelleil A."/>
            <person name="Alvarado L."/>
            <person name="Arachchi H.M."/>
            <person name="Berlin A."/>
            <person name="Brown A."/>
            <person name="Chapman S.B."/>
            <person name="Chen Z."/>
            <person name="Dunbar C."/>
            <person name="Freedman E."/>
            <person name="Gearin G."/>
            <person name="Gellesch M."/>
            <person name="Goldberg J."/>
            <person name="Griggs A."/>
            <person name="Gujja S."/>
            <person name="Heiman D."/>
            <person name="Howarth C."/>
            <person name="Larson L."/>
            <person name="Lui A."/>
            <person name="MacDonald P.J.P."/>
            <person name="Mehta T."/>
            <person name="Montmayeur A."/>
            <person name="Murphy C."/>
            <person name="Neiman D."/>
            <person name="Pearson M."/>
            <person name="Priest M."/>
            <person name="Roberts A."/>
            <person name="Saif S."/>
            <person name="Shea T."/>
            <person name="Shenoy N."/>
            <person name="Sisk P."/>
            <person name="Stolte C."/>
            <person name="Sykes S."/>
            <person name="Yandava C."/>
            <person name="Wortman J."/>
            <person name="Nusbaum C."/>
            <person name="Birren B."/>
        </authorList>
    </citation>
    <scope>NUCLEOTIDE SEQUENCE</scope>
    <source>
        <strain evidence="3">ATCC 64411</strain>
    </source>
</reference>
<dbReference type="Gene3D" id="1.20.5.170">
    <property type="match status" value="1"/>
</dbReference>
<dbReference type="FunFam" id="1.20.5.170:FF:000031">
    <property type="entry name" value="BZIP transcription factor (MeaB)"/>
    <property type="match status" value="1"/>
</dbReference>
<dbReference type="GO" id="GO:0003700">
    <property type="term" value="F:DNA-binding transcription factor activity"/>
    <property type="evidence" value="ECO:0007669"/>
    <property type="project" value="InterPro"/>
</dbReference>
<dbReference type="PANTHER" id="PTHR37616">
    <property type="entry name" value="BZIP TRANSCRIPTION FACTOR 60-LIKE"/>
    <property type="match status" value="1"/>
</dbReference>
<evidence type="ECO:0000259" key="2">
    <source>
        <dbReference type="PROSITE" id="PS50217"/>
    </source>
</evidence>
<keyword evidence="5" id="KW-1185">Reference proteome</keyword>
<reference evidence="5" key="1">
    <citation type="submission" date="2010-05" db="EMBL/GenBank/DDBJ databases">
        <title>The genome sequence of Magnaporthe poae strain ATCC 64411.</title>
        <authorList>
            <person name="Ma L.-J."/>
            <person name="Dead R."/>
            <person name="Young S."/>
            <person name="Zeng Q."/>
            <person name="Koehrsen M."/>
            <person name="Alvarado L."/>
            <person name="Berlin A."/>
            <person name="Chapman S.B."/>
            <person name="Chen Z."/>
            <person name="Freedman E."/>
            <person name="Gellesch M."/>
            <person name="Goldberg J."/>
            <person name="Griggs A."/>
            <person name="Gujja S."/>
            <person name="Heilman E.R."/>
            <person name="Heiman D."/>
            <person name="Hepburn T."/>
            <person name="Howarth C."/>
            <person name="Jen D."/>
            <person name="Larson L."/>
            <person name="Mehta T."/>
            <person name="Neiman D."/>
            <person name="Pearson M."/>
            <person name="Roberts A."/>
            <person name="Saif S."/>
            <person name="Shea T."/>
            <person name="Shenoy N."/>
            <person name="Sisk P."/>
            <person name="Stolte C."/>
            <person name="Sykes S."/>
            <person name="Walk T."/>
            <person name="White J."/>
            <person name="Yandava C."/>
            <person name="Haas B."/>
            <person name="Nusbaum C."/>
            <person name="Birren B."/>
        </authorList>
    </citation>
    <scope>NUCLEOTIDE SEQUENCE [LARGE SCALE GENOMIC DNA]</scope>
    <source>
        <strain evidence="5">ATCC 64411 / 73-15</strain>
    </source>
</reference>
<evidence type="ECO:0000313" key="5">
    <source>
        <dbReference type="Proteomes" id="UP000011715"/>
    </source>
</evidence>
<evidence type="ECO:0000313" key="4">
    <source>
        <dbReference type="EnsemblFungi" id="MAPG_04630T0"/>
    </source>
</evidence>
<feature type="compositionally biased region" description="Polar residues" evidence="1">
    <location>
        <begin position="50"/>
        <end position="64"/>
    </location>
</feature>
<dbReference type="SUPFAM" id="SSF57959">
    <property type="entry name" value="Leucine zipper domain"/>
    <property type="match status" value="1"/>
</dbReference>
<dbReference type="OrthoDB" id="5571888at2759"/>
<feature type="region of interest" description="Disordered" evidence="1">
    <location>
        <begin position="264"/>
        <end position="323"/>
    </location>
</feature>